<dbReference type="PANTHER" id="PTHR34145:SF65">
    <property type="entry name" value="FBD DOMAIN-CONTAINING PROTEIN"/>
    <property type="match status" value="1"/>
</dbReference>
<dbReference type="SUPFAM" id="SSF81383">
    <property type="entry name" value="F-box domain"/>
    <property type="match status" value="1"/>
</dbReference>
<dbReference type="SUPFAM" id="SSF52047">
    <property type="entry name" value="RNI-like"/>
    <property type="match status" value="1"/>
</dbReference>
<dbReference type="Gene3D" id="3.80.10.10">
    <property type="entry name" value="Ribonuclease Inhibitor"/>
    <property type="match status" value="1"/>
</dbReference>
<dbReference type="PANTHER" id="PTHR34145">
    <property type="entry name" value="OS02G0105600 PROTEIN"/>
    <property type="match status" value="1"/>
</dbReference>
<evidence type="ECO:0000313" key="2">
    <source>
        <dbReference type="EMBL" id="JAT42878.1"/>
    </source>
</evidence>
<dbReference type="AlphaFoldDB" id="A0A1D1XKE1"/>
<dbReference type="CDD" id="cd22160">
    <property type="entry name" value="F-box_AtFBL13-like"/>
    <property type="match status" value="1"/>
</dbReference>
<dbReference type="InterPro" id="IPR001810">
    <property type="entry name" value="F-box_dom"/>
</dbReference>
<dbReference type="SMART" id="SM00579">
    <property type="entry name" value="FBD"/>
    <property type="match status" value="1"/>
</dbReference>
<accession>A0A1D1XKE1</accession>
<reference evidence="2" key="1">
    <citation type="submission" date="2015-07" db="EMBL/GenBank/DDBJ databases">
        <title>Transcriptome Assembly of Anthurium amnicola.</title>
        <authorList>
            <person name="Suzuki J."/>
        </authorList>
    </citation>
    <scope>NUCLEOTIDE SEQUENCE</scope>
</reference>
<protein>
    <submittedName>
        <fullName evidence="2">F-box protein At3g62230</fullName>
    </submittedName>
</protein>
<dbReference type="InterPro" id="IPR032675">
    <property type="entry name" value="LRR_dom_sf"/>
</dbReference>
<name>A0A1D1XKE1_9ARAE</name>
<dbReference type="Pfam" id="PF23622">
    <property type="entry name" value="LRR_At1g61320_AtMIF1"/>
    <property type="match status" value="1"/>
</dbReference>
<gene>
    <name evidence="2" type="primary">At3g62230_2</name>
    <name evidence="2" type="ORF">g.117121</name>
</gene>
<dbReference type="InterPro" id="IPR055357">
    <property type="entry name" value="LRR_At1g61320_AtMIF1"/>
</dbReference>
<dbReference type="EMBL" id="GDJX01025058">
    <property type="protein sequence ID" value="JAT42878.1"/>
    <property type="molecule type" value="Transcribed_RNA"/>
</dbReference>
<dbReference type="InterPro" id="IPR006566">
    <property type="entry name" value="FBD"/>
</dbReference>
<feature type="domain" description="FBD" evidence="1">
    <location>
        <begin position="380"/>
        <end position="454"/>
    </location>
</feature>
<organism evidence="2">
    <name type="scientific">Anthurium amnicola</name>
    <dbReference type="NCBI Taxonomy" id="1678845"/>
    <lineage>
        <taxon>Eukaryota</taxon>
        <taxon>Viridiplantae</taxon>
        <taxon>Streptophyta</taxon>
        <taxon>Embryophyta</taxon>
        <taxon>Tracheophyta</taxon>
        <taxon>Spermatophyta</taxon>
        <taxon>Magnoliopsida</taxon>
        <taxon>Liliopsida</taxon>
        <taxon>Araceae</taxon>
        <taxon>Pothoideae</taxon>
        <taxon>Potheae</taxon>
        <taxon>Anthurium</taxon>
    </lineage>
</organism>
<dbReference type="InterPro" id="IPR036047">
    <property type="entry name" value="F-box-like_dom_sf"/>
</dbReference>
<dbReference type="InterPro" id="IPR053781">
    <property type="entry name" value="F-box_AtFBL13-like"/>
</dbReference>
<evidence type="ECO:0000259" key="1">
    <source>
        <dbReference type="SMART" id="SM00579"/>
    </source>
</evidence>
<proteinExistence type="predicted"/>
<sequence>MDRTDKLPDPILGHILSFLPAKLATRTSILSSRWRDLWKHAWASATTLDFTGDFARRQTPDQLVASVDRHLHLHTGNKISTLRVSLHPAGPYQEHLDRWIEFAAARWVEELDLDFCPPGEEINYDYVMADGERHPFKIPNALYSSGSLTHLTLGFCNLCPPVDFGSFRLLKSLSFRCVNVDDAMLRGALADCPLLETLSLRECVRLSSIEIASPTTRLKRLVLVDCWEIKKVWVLAPSVESFRFFGEIYCLDFSFDGASSLADAFICSIGRESSEPEHDYLKLLSELAHVRILTVCPATLSRVTIWEEFMEEDYLPVPLESLQELQLLMHTMNAEYLSYIYGFLRLCPSPFLEKLFIRLPKVLEDPTLSSAKHEVIEGPQSVSFEHLKTVKMTNFKGSHSELELVKFLLARATNLEYMVLVAPPIPMLDDDRSKLVEYLKSESRIVANLDLKALYTQLVSLPKASSHVQIVLSKYQEADSSLNPTHSSVCCDEELNWWM</sequence>
<dbReference type="Pfam" id="PF00646">
    <property type="entry name" value="F-box"/>
    <property type="match status" value="1"/>
</dbReference>
<dbReference type="InterPro" id="IPR053772">
    <property type="entry name" value="At1g61320/At1g61330-like"/>
</dbReference>